<dbReference type="Pfam" id="PF07522">
    <property type="entry name" value="DRMBL"/>
    <property type="match status" value="1"/>
</dbReference>
<feature type="region of interest" description="Disordered" evidence="8">
    <location>
        <begin position="74"/>
        <end position="197"/>
    </location>
</feature>
<feature type="compositionally biased region" description="Polar residues" evidence="8">
    <location>
        <begin position="135"/>
        <end position="144"/>
    </location>
</feature>
<sequence>MAEGFSFCPICQLPLKAISIPPDLHVSECMTRTYDSDNEECVKGVHCLSTDVFHYRDFTHKLLAAYRSSSDFVPPDIEIKPSPKKRKPAVTRHSPRKARTPIKCQIDKSTDSDSDSDILVQPKRPRRNSQKSNDKVQISENSVGNRLKAINVHSKTKLDRSKTDLQTHSEVEQTNTVTDDSDDLDVTSSKKGNCQNNSKNKLTVLNVKLIEGKEVTLGRTHSRSHSPLSSLSVTTATSKNEDSDLDSEITLSSVKSKSESTPSKVMQKKPVCNLTKIKSTEDHFSSPSNSVSEKTLNPQNKKTVKEQEENDTNISLVDADFEDIIPVSKLNKESIRALESKPISSPKSLYSCSELDSHADSNSSATDYVEQENENLSDTTPSSPEVMIPPKCPKKPSAFLTSSSDSDIPLSSIVATIQRNLNKEASKMKSRLRSGGPVSSEVVVVGKEKAGKVLRTPAKTPVYLNGSLKSVSSGIEMNTGSDKESDSGKSSASKNTNSSFNPSERTSSSSNHSDSAYSAESTDRLASSSVTSTSTSSESYTNDHTSDLSYSEGSEVCIVSRSKSKQKITPKRNGKLSATPTKNKRVVKNLHLHSESSSSEISVKEKLLFGNKKKSPPKAGVKSDEPKAPSCIIPTLTTAANQEDRSGWQTLLTKMRTGCFPSDLKIDSEDSLTVQSSCSSSDTSLSSMGLPGRQCPFYKRIPDTPFAVDAFQYWNIPGVKMYFLSHFHSDHYIGLKKSFSFPIYCTQITANLVHMKLRVAEKLLRVLELNKPEIICGVEVTALDANHCPGSVMFLFSLTNGRNYLHVGDFRACRAMTHQPSLRSITISKLFLDTTYCNPQYCFPTQEEVIGRIIDIVKAHVQEHPRTLVVCGSYTIGKEKVFLGIAEAMNWRVWARPEKQRIFTCLDDSRINSRIVKDFRLANVHVLPMGSIQIRPLQQHLQTCQGVFSHVIGVKPT</sequence>
<feature type="region of interest" description="Disordered" evidence="8">
    <location>
        <begin position="472"/>
        <end position="584"/>
    </location>
</feature>
<dbReference type="CDD" id="cd16273">
    <property type="entry name" value="SNM1A-1C-like_MBL-fold"/>
    <property type="match status" value="1"/>
</dbReference>
<evidence type="ECO:0000256" key="3">
    <source>
        <dbReference type="ARBA" id="ARBA00022763"/>
    </source>
</evidence>
<dbReference type="EMBL" id="GECU01017332">
    <property type="protein sequence ID" value="JAS90374.1"/>
    <property type="molecule type" value="Transcribed_RNA"/>
</dbReference>
<feature type="region of interest" description="Disordered" evidence="8">
    <location>
        <begin position="218"/>
        <end position="310"/>
    </location>
</feature>
<dbReference type="PANTHER" id="PTHR23240:SF6">
    <property type="entry name" value="DNA CROSS-LINK REPAIR 1A PROTEIN"/>
    <property type="match status" value="1"/>
</dbReference>
<dbReference type="GO" id="GO:0003684">
    <property type="term" value="F:damaged DNA binding"/>
    <property type="evidence" value="ECO:0007669"/>
    <property type="project" value="TreeGrafter"/>
</dbReference>
<dbReference type="InterPro" id="IPR036866">
    <property type="entry name" value="RibonucZ/Hydroxyglut_hydro"/>
</dbReference>
<comment type="similarity">
    <text evidence="2">Belongs to the DNA repair metallo-beta-lactamase (DRMBL) family.</text>
</comment>
<gene>
    <name evidence="10" type="ORF">g.13377</name>
</gene>
<evidence type="ECO:0000256" key="7">
    <source>
        <dbReference type="ARBA" id="ARBA00078423"/>
    </source>
</evidence>
<feature type="compositionally biased region" description="Low complexity" evidence="8">
    <location>
        <begin position="527"/>
        <end position="540"/>
    </location>
</feature>
<reference evidence="10" key="1">
    <citation type="submission" date="2015-11" db="EMBL/GenBank/DDBJ databases">
        <title>De novo transcriptome assembly of four potential Pierce s Disease insect vectors from Arizona vineyards.</title>
        <authorList>
            <person name="Tassone E.E."/>
        </authorList>
    </citation>
    <scope>NUCLEOTIDE SEQUENCE</scope>
</reference>
<feature type="compositionally biased region" description="Basic and acidic residues" evidence="8">
    <location>
        <begin position="156"/>
        <end position="171"/>
    </location>
</feature>
<feature type="compositionally biased region" description="Basic residues" evidence="8">
    <location>
        <begin position="562"/>
        <end position="574"/>
    </location>
</feature>
<evidence type="ECO:0000313" key="10">
    <source>
        <dbReference type="EMBL" id="JAS90374.1"/>
    </source>
</evidence>
<feature type="region of interest" description="Disordered" evidence="8">
    <location>
        <begin position="608"/>
        <end position="627"/>
    </location>
</feature>
<dbReference type="PANTHER" id="PTHR23240">
    <property type="entry name" value="DNA CROSS-LINK REPAIR PROTEIN PSO2/SNM1-RELATED"/>
    <property type="match status" value="1"/>
</dbReference>
<dbReference type="GO" id="GO:0005634">
    <property type="term" value="C:nucleus"/>
    <property type="evidence" value="ECO:0007669"/>
    <property type="project" value="UniProtKB-SubCell"/>
</dbReference>
<proteinExistence type="inferred from homology"/>
<evidence type="ECO:0000256" key="8">
    <source>
        <dbReference type="SAM" id="MobiDB-lite"/>
    </source>
</evidence>
<feature type="compositionally biased region" description="Low complexity" evidence="8">
    <location>
        <begin position="252"/>
        <end position="264"/>
    </location>
</feature>
<evidence type="ECO:0000256" key="2">
    <source>
        <dbReference type="ARBA" id="ARBA00010304"/>
    </source>
</evidence>
<accession>A0A1B6ITV9</accession>
<dbReference type="GO" id="GO:0006303">
    <property type="term" value="P:double-strand break repair via nonhomologous end joining"/>
    <property type="evidence" value="ECO:0007669"/>
    <property type="project" value="TreeGrafter"/>
</dbReference>
<evidence type="ECO:0000256" key="6">
    <source>
        <dbReference type="ARBA" id="ARBA00069609"/>
    </source>
</evidence>
<feature type="non-terminal residue" evidence="10">
    <location>
        <position position="957"/>
    </location>
</feature>
<feature type="domain" description="DNA repair metallo-beta-lactamase" evidence="9">
    <location>
        <begin position="911"/>
        <end position="957"/>
    </location>
</feature>
<feature type="compositionally biased region" description="Polar residues" evidence="8">
    <location>
        <begin position="285"/>
        <end position="301"/>
    </location>
</feature>
<evidence type="ECO:0000256" key="1">
    <source>
        <dbReference type="ARBA" id="ARBA00004123"/>
    </source>
</evidence>
<protein>
    <recommendedName>
        <fullName evidence="6">DNA cross-link repair 1A protein</fullName>
    </recommendedName>
    <alternativeName>
        <fullName evidence="7">SNM1 homolog A</fullName>
    </alternativeName>
</protein>
<dbReference type="Gene3D" id="3.60.15.10">
    <property type="entry name" value="Ribonuclease Z/Hydroxyacylglutathione hydrolase-like"/>
    <property type="match status" value="1"/>
</dbReference>
<keyword evidence="3" id="KW-0227">DNA damage</keyword>
<feature type="compositionally biased region" description="Basic residues" evidence="8">
    <location>
        <begin position="82"/>
        <end position="100"/>
    </location>
</feature>
<organism evidence="10">
    <name type="scientific">Homalodisca liturata</name>
    <dbReference type="NCBI Taxonomy" id="320908"/>
    <lineage>
        <taxon>Eukaryota</taxon>
        <taxon>Metazoa</taxon>
        <taxon>Ecdysozoa</taxon>
        <taxon>Arthropoda</taxon>
        <taxon>Hexapoda</taxon>
        <taxon>Insecta</taxon>
        <taxon>Pterygota</taxon>
        <taxon>Neoptera</taxon>
        <taxon>Paraneoptera</taxon>
        <taxon>Hemiptera</taxon>
        <taxon>Auchenorrhyncha</taxon>
        <taxon>Membracoidea</taxon>
        <taxon>Cicadellidae</taxon>
        <taxon>Cicadellinae</taxon>
        <taxon>Proconiini</taxon>
        <taxon>Homalodisca</taxon>
    </lineage>
</organism>
<dbReference type="GO" id="GO:0035312">
    <property type="term" value="F:5'-3' DNA exonuclease activity"/>
    <property type="evidence" value="ECO:0007669"/>
    <property type="project" value="TreeGrafter"/>
</dbReference>
<dbReference type="GO" id="GO:0036297">
    <property type="term" value="P:interstrand cross-link repair"/>
    <property type="evidence" value="ECO:0007669"/>
    <property type="project" value="TreeGrafter"/>
</dbReference>
<dbReference type="FunFam" id="3.60.15.10:FF:000010">
    <property type="entry name" value="DNA cross-link repair 1A"/>
    <property type="match status" value="1"/>
</dbReference>
<evidence type="ECO:0000256" key="4">
    <source>
        <dbReference type="ARBA" id="ARBA00023204"/>
    </source>
</evidence>
<evidence type="ECO:0000259" key="9">
    <source>
        <dbReference type="Pfam" id="PF07522"/>
    </source>
</evidence>
<dbReference type="Gene3D" id="3.40.50.12650">
    <property type="match status" value="1"/>
</dbReference>
<dbReference type="FunFam" id="3.40.50.12650:FF:000001">
    <property type="entry name" value="DNA cross-link repair 1A"/>
    <property type="match status" value="1"/>
</dbReference>
<keyword evidence="5" id="KW-0539">Nucleus</keyword>
<feature type="region of interest" description="Disordered" evidence="8">
    <location>
        <begin position="344"/>
        <end position="390"/>
    </location>
</feature>
<dbReference type="SUPFAM" id="SSF56281">
    <property type="entry name" value="Metallo-hydrolase/oxidoreductase"/>
    <property type="match status" value="1"/>
</dbReference>
<evidence type="ECO:0000256" key="5">
    <source>
        <dbReference type="ARBA" id="ARBA00023242"/>
    </source>
</evidence>
<comment type="subcellular location">
    <subcellularLocation>
        <location evidence="1">Nucleus</location>
    </subcellularLocation>
</comment>
<dbReference type="AlphaFoldDB" id="A0A1B6ITV9"/>
<dbReference type="InterPro" id="IPR011084">
    <property type="entry name" value="DRMBL"/>
</dbReference>
<name>A0A1B6ITV9_9HEMI</name>
<feature type="compositionally biased region" description="Low complexity" evidence="8">
    <location>
        <begin position="488"/>
        <end position="518"/>
    </location>
</feature>
<keyword evidence="4" id="KW-0234">DNA repair</keyword>